<keyword evidence="2" id="KW-1185">Reference proteome</keyword>
<dbReference type="Gene3D" id="2.30.310.10">
    <property type="entry name" value="ibrinogen binding protein from staphylococcus aureus domain"/>
    <property type="match status" value="1"/>
</dbReference>
<gene>
    <name evidence="1" type="ORF">BED41_08175</name>
</gene>
<dbReference type="InterPro" id="IPR051608">
    <property type="entry name" value="RQC_Subunit_NEMF"/>
</dbReference>
<name>A0A1B2I524_9BACT</name>
<dbReference type="GO" id="GO:0000049">
    <property type="term" value="F:tRNA binding"/>
    <property type="evidence" value="ECO:0007669"/>
    <property type="project" value="TreeGrafter"/>
</dbReference>
<dbReference type="KEGG" id="cpor:BED41_08175"/>
<proteinExistence type="predicted"/>
<dbReference type="STRING" id="1197717.BED41_08175"/>
<dbReference type="PANTHER" id="PTHR15239:SF6">
    <property type="entry name" value="RIBOSOME QUALITY CONTROL COMPLEX SUBUNIT NEMF"/>
    <property type="match status" value="1"/>
</dbReference>
<dbReference type="Pfam" id="PF05833">
    <property type="entry name" value="NFACT_N"/>
    <property type="match status" value="2"/>
</dbReference>
<dbReference type="OrthoDB" id="9766163at2"/>
<evidence type="ECO:0008006" key="3">
    <source>
        <dbReference type="Google" id="ProtNLM"/>
    </source>
</evidence>
<dbReference type="GO" id="GO:0043023">
    <property type="term" value="F:ribosomal large subunit binding"/>
    <property type="evidence" value="ECO:0007669"/>
    <property type="project" value="TreeGrafter"/>
</dbReference>
<sequence>MSFGPELIWIWSRELGVCRGRRVQRVDGGNNSVVISFGASELLLSWGAQNCGVVLISQKERKSLLSSVTQTPPITNALRSHLTGAELTAVEQLRRDRILKFTFQKTVGAGFIAKRCLIIEIMERFSNILLTDEEENIIETAKHIHPADNSFRTVLPGLPYHLPPAFEGVALEDWLAAPDEASIQRIAGFGKPLLKALSEAGAERAVGLLGRFYNDGDISHFIPQKLGRYVTSLPELLPEAVPLGEACTGRLIALAPLRDVAFEARRRRAVQLIEKEIIRRERQQADIEALLSDSRAELYRRYGELIVVNLWQIRHNASEVELKGYDGEEIVQKVPLDPRLSPSQNAARYFAKYKKITAAQERAAALLTSVRDELDDHREALALAGSIGDTESLSMLEEELGLAKTPVQRRGGRKREPQLPPHRRFEFERAIIFAGLSSKGNRYVTFKLALSDDLWFHAQGVPGSHVILRTLTALSEEELTELKDFCASLAVYYSKAREAPRQRVDYTRRRYVSPIRGGEANVTYKEFSTLTASPDSWQRFLEGRQTDGQAKL</sequence>
<dbReference type="RefSeq" id="WP_066744748.1">
    <property type="nucleotide sequence ID" value="NZ_CP016757.1"/>
</dbReference>
<accession>A0A1B2I524</accession>
<evidence type="ECO:0000313" key="1">
    <source>
        <dbReference type="EMBL" id="ANZ45056.1"/>
    </source>
</evidence>
<dbReference type="EMBL" id="CP016757">
    <property type="protein sequence ID" value="ANZ45056.1"/>
    <property type="molecule type" value="Genomic_DNA"/>
</dbReference>
<dbReference type="Proteomes" id="UP000093044">
    <property type="component" value="Chromosome"/>
</dbReference>
<dbReference type="GeneID" id="83057826"/>
<organism evidence="1 2">
    <name type="scientific">Cloacibacillus porcorum</name>
    <dbReference type="NCBI Taxonomy" id="1197717"/>
    <lineage>
        <taxon>Bacteria</taxon>
        <taxon>Thermotogati</taxon>
        <taxon>Synergistota</taxon>
        <taxon>Synergistia</taxon>
        <taxon>Synergistales</taxon>
        <taxon>Synergistaceae</taxon>
        <taxon>Cloacibacillus</taxon>
    </lineage>
</organism>
<reference evidence="1" key="1">
    <citation type="submission" date="2016-08" db="EMBL/GenBank/DDBJ databases">
        <title>Complete genome of Cloacibacillus porcorum.</title>
        <authorList>
            <person name="Looft T."/>
            <person name="Bayles D.O."/>
            <person name="Alt D.P."/>
        </authorList>
    </citation>
    <scope>NUCLEOTIDE SEQUENCE [LARGE SCALE GENOMIC DNA]</scope>
    <source>
        <strain evidence="1">CL-84</strain>
    </source>
</reference>
<evidence type="ECO:0000313" key="2">
    <source>
        <dbReference type="Proteomes" id="UP000093044"/>
    </source>
</evidence>
<protein>
    <recommendedName>
        <fullName evidence="3">NFACT RNA-binding domain-containing protein</fullName>
    </recommendedName>
</protein>
<dbReference type="PANTHER" id="PTHR15239">
    <property type="entry name" value="NUCLEAR EXPORT MEDIATOR FACTOR NEMF"/>
    <property type="match status" value="1"/>
</dbReference>
<dbReference type="AlphaFoldDB" id="A0A1B2I524"/>
<dbReference type="GO" id="GO:0072344">
    <property type="term" value="P:rescue of stalled ribosome"/>
    <property type="evidence" value="ECO:0007669"/>
    <property type="project" value="TreeGrafter"/>
</dbReference>
<dbReference type="GO" id="GO:1990112">
    <property type="term" value="C:RQC complex"/>
    <property type="evidence" value="ECO:0007669"/>
    <property type="project" value="TreeGrafter"/>
</dbReference>